<keyword evidence="1" id="KW-1133">Transmembrane helix</keyword>
<feature type="transmembrane region" description="Helical" evidence="1">
    <location>
        <begin position="74"/>
        <end position="97"/>
    </location>
</feature>
<dbReference type="EMBL" id="FUZP01000001">
    <property type="protein sequence ID" value="SKC35097.1"/>
    <property type="molecule type" value="Genomic_DNA"/>
</dbReference>
<protein>
    <submittedName>
        <fullName evidence="2">Uncharacterized protein</fullName>
    </submittedName>
</protein>
<dbReference type="Pfam" id="PF03729">
    <property type="entry name" value="DUF308"/>
    <property type="match status" value="1"/>
</dbReference>
<feature type="transmembrane region" description="Helical" evidence="1">
    <location>
        <begin position="174"/>
        <end position="199"/>
    </location>
</feature>
<keyword evidence="1" id="KW-0472">Membrane</keyword>
<dbReference type="STRING" id="123320.SAMN06309945_0012"/>
<dbReference type="Proteomes" id="UP000190857">
    <property type="component" value="Unassembled WGS sequence"/>
</dbReference>
<keyword evidence="1" id="KW-0812">Transmembrane</keyword>
<evidence type="ECO:0000313" key="2">
    <source>
        <dbReference type="EMBL" id="SKC35097.1"/>
    </source>
</evidence>
<evidence type="ECO:0000313" key="3">
    <source>
        <dbReference type="Proteomes" id="UP000190857"/>
    </source>
</evidence>
<gene>
    <name evidence="2" type="ORF">SAMN06309945_0012</name>
</gene>
<feature type="transmembrane region" description="Helical" evidence="1">
    <location>
        <begin position="42"/>
        <end position="62"/>
    </location>
</feature>
<reference evidence="2 3" key="1">
    <citation type="submission" date="2017-02" db="EMBL/GenBank/DDBJ databases">
        <authorList>
            <person name="Peterson S.W."/>
        </authorList>
    </citation>
    <scope>NUCLEOTIDE SEQUENCE [LARGE SCALE GENOMIC DNA]</scope>
    <source>
        <strain evidence="2 3">VKM Ac-2059</strain>
    </source>
</reference>
<proteinExistence type="predicted"/>
<dbReference type="RefSeq" id="WP_079726291.1">
    <property type="nucleotide sequence ID" value="NZ_FUZP01000001.1"/>
</dbReference>
<keyword evidence="3" id="KW-1185">Reference proteome</keyword>
<organism evidence="2 3">
    <name type="scientific">Okibacterium fritillariae</name>
    <dbReference type="NCBI Taxonomy" id="123320"/>
    <lineage>
        <taxon>Bacteria</taxon>
        <taxon>Bacillati</taxon>
        <taxon>Actinomycetota</taxon>
        <taxon>Actinomycetes</taxon>
        <taxon>Micrococcales</taxon>
        <taxon>Microbacteriaceae</taxon>
        <taxon>Okibacterium</taxon>
    </lineage>
</organism>
<feature type="transmembrane region" description="Helical" evidence="1">
    <location>
        <begin position="12"/>
        <end position="36"/>
    </location>
</feature>
<evidence type="ECO:0000256" key="1">
    <source>
        <dbReference type="SAM" id="Phobius"/>
    </source>
</evidence>
<dbReference type="InterPro" id="IPR005325">
    <property type="entry name" value="DUF308_memb"/>
</dbReference>
<feature type="transmembrane region" description="Helical" evidence="1">
    <location>
        <begin position="136"/>
        <end position="154"/>
    </location>
</feature>
<feature type="transmembrane region" description="Helical" evidence="1">
    <location>
        <begin position="103"/>
        <end position="124"/>
    </location>
</feature>
<dbReference type="OrthoDB" id="5126240at2"/>
<accession>A0A1T5I7H6</accession>
<dbReference type="AlphaFoldDB" id="A0A1T5I7H6"/>
<name>A0A1T5I7H6_9MICO</name>
<sequence length="218" mass="22294">MARSAVAEPTSSRYWIALVVRAVLALIIAAVVTFSADHSPEFGLTVFAVFALPSGIATALLARRAAAGGHVDALSIRLIMISGVLTAVAGVAALVVRTNGTSALMWLLVIWAAVTGAVEFIAGLRARKTLAAAREWLAAGAFGLILAIAVVLVPGGLDQHFVGPDGVERSLTSAVVTVGMFGAYAAVLGVYLLIGGLSLKWGASADRRTEATPVESSS</sequence>